<evidence type="ECO:0000313" key="2">
    <source>
        <dbReference type="Proteomes" id="UP000008909"/>
    </source>
</evidence>
<name>G7YJX6_CLOSI</name>
<organism evidence="1 2">
    <name type="scientific">Clonorchis sinensis</name>
    <name type="common">Chinese liver fluke</name>
    <dbReference type="NCBI Taxonomy" id="79923"/>
    <lineage>
        <taxon>Eukaryota</taxon>
        <taxon>Metazoa</taxon>
        <taxon>Spiralia</taxon>
        <taxon>Lophotrochozoa</taxon>
        <taxon>Platyhelminthes</taxon>
        <taxon>Trematoda</taxon>
        <taxon>Digenea</taxon>
        <taxon>Opisthorchiida</taxon>
        <taxon>Opisthorchiata</taxon>
        <taxon>Opisthorchiidae</taxon>
        <taxon>Clonorchis</taxon>
    </lineage>
</organism>
<keyword evidence="2" id="KW-1185">Reference proteome</keyword>
<dbReference type="Proteomes" id="UP000008909">
    <property type="component" value="Unassembled WGS sequence"/>
</dbReference>
<dbReference type="EMBL" id="DF143455">
    <property type="protein sequence ID" value="GAA53259.1"/>
    <property type="molecule type" value="Genomic_DNA"/>
</dbReference>
<proteinExistence type="predicted"/>
<accession>G7YJX6</accession>
<reference evidence="1" key="1">
    <citation type="journal article" date="2011" name="Genome Biol.">
        <title>The draft genome of the carcinogenic human liver fluke Clonorchis sinensis.</title>
        <authorList>
            <person name="Wang X."/>
            <person name="Chen W."/>
            <person name="Huang Y."/>
            <person name="Sun J."/>
            <person name="Men J."/>
            <person name="Liu H."/>
            <person name="Luo F."/>
            <person name="Guo L."/>
            <person name="Lv X."/>
            <person name="Deng C."/>
            <person name="Zhou C."/>
            <person name="Fan Y."/>
            <person name="Li X."/>
            <person name="Huang L."/>
            <person name="Hu Y."/>
            <person name="Liang C."/>
            <person name="Hu X."/>
            <person name="Xu J."/>
            <person name="Yu X."/>
        </authorList>
    </citation>
    <scope>NUCLEOTIDE SEQUENCE [LARGE SCALE GENOMIC DNA]</scope>
    <source>
        <strain evidence="1">Henan</strain>
    </source>
</reference>
<reference key="2">
    <citation type="submission" date="2011-10" db="EMBL/GenBank/DDBJ databases">
        <title>The genome and transcriptome sequence of Clonorchis sinensis provide insights into the carcinogenic liver fluke.</title>
        <authorList>
            <person name="Wang X."/>
            <person name="Huang Y."/>
            <person name="Chen W."/>
            <person name="Liu H."/>
            <person name="Guo L."/>
            <person name="Chen Y."/>
            <person name="Luo F."/>
            <person name="Zhou W."/>
            <person name="Sun J."/>
            <person name="Mao Q."/>
            <person name="Liang P."/>
            <person name="Zhou C."/>
            <person name="Tian Y."/>
            <person name="Men J."/>
            <person name="Lv X."/>
            <person name="Huang L."/>
            <person name="Zhou J."/>
            <person name="Hu Y."/>
            <person name="Li R."/>
            <person name="Zhang F."/>
            <person name="Lei H."/>
            <person name="Li X."/>
            <person name="Hu X."/>
            <person name="Liang C."/>
            <person name="Xu J."/>
            <person name="Wu Z."/>
            <person name="Yu X."/>
        </authorList>
    </citation>
    <scope>NUCLEOTIDE SEQUENCE</scope>
    <source>
        <strain>Henan</strain>
    </source>
</reference>
<gene>
    <name evidence="1" type="ORF">CLF_109905</name>
</gene>
<dbReference type="AlphaFoldDB" id="G7YJX6"/>
<sequence length="397" mass="46117">MAVNHGYAQVAGLNVLGWSWWCSTNDHSTKDRYSSGTTEMEITKRCDKLSTCGRQKKAIGLFDHNFLFHDALFPILRIRSNQFLKFGFDSISSLFIPDGRHCFHLRLRGQEAVTRLVKIRCTPSSIGTVCMSIETTWQEALEAKRISTRMVTQNKRVEKLTNTQSQYLDYLEPTYSYLRLTLIVEWVRTFGFKQIDRRKSPNSLFRWTGRRRVQTSFIRRYRILCSFLTIVPIHMFAALKVRKKTLKYPRYVRLSWTDQLLQVPFRCTAVMKLEEGTSTEMQPGRPSLDSSNLTTTDEYEQRIFRSAGPHLECTTELSLVHQMLRHTPVSHATLRRFLGEMHDGWIWCLSAEGFLMYGHLEALKQTISKETNSTDVNQPSFLAMSPVKRRETIGSPY</sequence>
<evidence type="ECO:0000313" key="1">
    <source>
        <dbReference type="EMBL" id="GAA53259.1"/>
    </source>
</evidence>
<protein>
    <submittedName>
        <fullName evidence="1">Uncharacterized protein</fullName>
    </submittedName>
</protein>